<dbReference type="Proteomes" id="UP001055811">
    <property type="component" value="Linkage Group LG06"/>
</dbReference>
<proteinExistence type="predicted"/>
<evidence type="ECO:0000313" key="1">
    <source>
        <dbReference type="EMBL" id="KAI3724239.1"/>
    </source>
</evidence>
<protein>
    <submittedName>
        <fullName evidence="1">Uncharacterized protein</fullName>
    </submittedName>
</protein>
<reference evidence="1 2" key="2">
    <citation type="journal article" date="2022" name="Mol. Ecol. Resour.">
        <title>The genomes of chicory, endive, great burdock and yacon provide insights into Asteraceae paleo-polyploidization history and plant inulin production.</title>
        <authorList>
            <person name="Fan W."/>
            <person name="Wang S."/>
            <person name="Wang H."/>
            <person name="Wang A."/>
            <person name="Jiang F."/>
            <person name="Liu H."/>
            <person name="Zhao H."/>
            <person name="Xu D."/>
            <person name="Zhang Y."/>
        </authorList>
    </citation>
    <scope>NUCLEOTIDE SEQUENCE [LARGE SCALE GENOMIC DNA]</scope>
    <source>
        <strain evidence="2">cv. Punajuju</strain>
        <tissue evidence="1">Leaves</tissue>
    </source>
</reference>
<reference evidence="2" key="1">
    <citation type="journal article" date="2022" name="Mol. Ecol. Resour.">
        <title>The genomes of chicory, endive, great burdock and yacon provide insights into Asteraceae palaeo-polyploidization history and plant inulin production.</title>
        <authorList>
            <person name="Fan W."/>
            <person name="Wang S."/>
            <person name="Wang H."/>
            <person name="Wang A."/>
            <person name="Jiang F."/>
            <person name="Liu H."/>
            <person name="Zhao H."/>
            <person name="Xu D."/>
            <person name="Zhang Y."/>
        </authorList>
    </citation>
    <scope>NUCLEOTIDE SEQUENCE [LARGE SCALE GENOMIC DNA]</scope>
    <source>
        <strain evidence="2">cv. Punajuju</strain>
    </source>
</reference>
<keyword evidence="2" id="KW-1185">Reference proteome</keyword>
<comment type="caution">
    <text evidence="1">The sequence shown here is derived from an EMBL/GenBank/DDBJ whole genome shotgun (WGS) entry which is preliminary data.</text>
</comment>
<accession>A0ACB9BQR3</accession>
<dbReference type="EMBL" id="CM042014">
    <property type="protein sequence ID" value="KAI3724239.1"/>
    <property type="molecule type" value="Genomic_DNA"/>
</dbReference>
<evidence type="ECO:0000313" key="2">
    <source>
        <dbReference type="Proteomes" id="UP001055811"/>
    </source>
</evidence>
<gene>
    <name evidence="1" type="ORF">L2E82_36010</name>
</gene>
<name>A0ACB9BQR3_CICIN</name>
<sequence length="219" mass="25047">MSDVAIEALHWWRGRLEVCDGCRLQSCDCWSKWRWLIWSEVGRVYGGGVKGVRWWLVTIGMELDLIGVIEADVDMVSSNFAINLLSGEFLLAGYIIFQVSNGYNENIQVKWKWMVYKLLLKSFSSSNMLPCLHTENNGNPFSDVLWLAALVQSESELEFSQQVIFNWLLFMQRFCLILISCGSIGFFDHVSPDHHGIHEPVMLIVFKAVFGTILDTDLS</sequence>
<organism evidence="1 2">
    <name type="scientific">Cichorium intybus</name>
    <name type="common">Chicory</name>
    <dbReference type="NCBI Taxonomy" id="13427"/>
    <lineage>
        <taxon>Eukaryota</taxon>
        <taxon>Viridiplantae</taxon>
        <taxon>Streptophyta</taxon>
        <taxon>Embryophyta</taxon>
        <taxon>Tracheophyta</taxon>
        <taxon>Spermatophyta</taxon>
        <taxon>Magnoliopsida</taxon>
        <taxon>eudicotyledons</taxon>
        <taxon>Gunneridae</taxon>
        <taxon>Pentapetalae</taxon>
        <taxon>asterids</taxon>
        <taxon>campanulids</taxon>
        <taxon>Asterales</taxon>
        <taxon>Asteraceae</taxon>
        <taxon>Cichorioideae</taxon>
        <taxon>Cichorieae</taxon>
        <taxon>Cichoriinae</taxon>
        <taxon>Cichorium</taxon>
    </lineage>
</organism>